<evidence type="ECO:0000256" key="2">
    <source>
        <dbReference type="SAM" id="Phobius"/>
    </source>
</evidence>
<feature type="region of interest" description="Disordered" evidence="1">
    <location>
        <begin position="162"/>
        <end position="199"/>
    </location>
</feature>
<feature type="compositionally biased region" description="Polar residues" evidence="1">
    <location>
        <begin position="41"/>
        <end position="55"/>
    </location>
</feature>
<organism evidence="3 4">
    <name type="scientific">Prorocentrum cordatum</name>
    <dbReference type="NCBI Taxonomy" id="2364126"/>
    <lineage>
        <taxon>Eukaryota</taxon>
        <taxon>Sar</taxon>
        <taxon>Alveolata</taxon>
        <taxon>Dinophyceae</taxon>
        <taxon>Prorocentrales</taxon>
        <taxon>Prorocentraceae</taxon>
        <taxon>Prorocentrum</taxon>
    </lineage>
</organism>
<proteinExistence type="predicted"/>
<keyword evidence="2" id="KW-0812">Transmembrane</keyword>
<feature type="region of interest" description="Disordered" evidence="1">
    <location>
        <begin position="120"/>
        <end position="144"/>
    </location>
</feature>
<sequence>MTVGMGRGGPGDHGHASALKVRGRLSGTEVQEDREPDQTSRVEATQHQASPSTGHETPMFDGSSSTSAVAANMVDLVSDGTDDGIGQSIQQWQLGDTGLQEELVQGAVLGRRTSQNLHQVHGDDARGEAQPVRGRPNGKRPAGAAPMPALRALAHRIATGRSQNEINRTTKESSSIDGAARAPRWQELPHEGDGAEREKVQYPAGQRMRQLMREVASWRQTDPVAPLVAKELPPEDGGAERKEVHQSAKQRMRQRMHKAAARRQAQRAIYKMCSDAAAAGLRVESSSCWIEDFKSFLEERGEVFPTCRFCSFDQAVQEFLEEHPARRADIWLDSSDKVVATVISFAVDHGSGTSEVLQGEKRWRSYVTRQNAAAESTANGAWATSVAWVDAEAHDEALASSWRVVLVTLLLLSVVGLVYTMDFRMTGAVLGLTFCCVVVLHFLMYCIFQWDFGPWELVITVVFLCYAMEPAFQIGHLLVDRSPAEPEGAAQDPEREASAGGRAPPPGQDPPRRARALREAAAPGTRRKGCRSLAARSTCGPGAKAAALAPWLGRMTWCRASPGRCTRWWGTRRWCPCSCGFAAPAG</sequence>
<evidence type="ECO:0000313" key="3">
    <source>
        <dbReference type="EMBL" id="CAK0844535.1"/>
    </source>
</evidence>
<feature type="compositionally biased region" description="Basic and acidic residues" evidence="1">
    <location>
        <begin position="31"/>
        <end position="40"/>
    </location>
</feature>
<feature type="compositionally biased region" description="Polar residues" evidence="1">
    <location>
        <begin position="162"/>
        <end position="176"/>
    </location>
</feature>
<evidence type="ECO:0008006" key="5">
    <source>
        <dbReference type="Google" id="ProtNLM"/>
    </source>
</evidence>
<keyword evidence="2" id="KW-0472">Membrane</keyword>
<feature type="non-terminal residue" evidence="3">
    <location>
        <position position="586"/>
    </location>
</feature>
<dbReference type="EMBL" id="CAUYUJ010014671">
    <property type="protein sequence ID" value="CAK0844535.1"/>
    <property type="molecule type" value="Genomic_DNA"/>
</dbReference>
<reference evidence="3" key="1">
    <citation type="submission" date="2023-10" db="EMBL/GenBank/DDBJ databases">
        <authorList>
            <person name="Chen Y."/>
            <person name="Shah S."/>
            <person name="Dougan E. K."/>
            <person name="Thang M."/>
            <person name="Chan C."/>
        </authorList>
    </citation>
    <scope>NUCLEOTIDE SEQUENCE [LARGE SCALE GENOMIC DNA]</scope>
</reference>
<feature type="transmembrane region" description="Helical" evidence="2">
    <location>
        <begin position="402"/>
        <end position="421"/>
    </location>
</feature>
<evidence type="ECO:0000313" key="4">
    <source>
        <dbReference type="Proteomes" id="UP001189429"/>
    </source>
</evidence>
<feature type="region of interest" description="Disordered" evidence="1">
    <location>
        <begin position="484"/>
        <end position="529"/>
    </location>
</feature>
<feature type="transmembrane region" description="Helical" evidence="2">
    <location>
        <begin position="428"/>
        <end position="448"/>
    </location>
</feature>
<feature type="transmembrane region" description="Helical" evidence="2">
    <location>
        <begin position="454"/>
        <end position="472"/>
    </location>
</feature>
<keyword evidence="2" id="KW-1133">Transmembrane helix</keyword>
<comment type="caution">
    <text evidence="3">The sequence shown here is derived from an EMBL/GenBank/DDBJ whole genome shotgun (WGS) entry which is preliminary data.</text>
</comment>
<evidence type="ECO:0000256" key="1">
    <source>
        <dbReference type="SAM" id="MobiDB-lite"/>
    </source>
</evidence>
<dbReference type="Proteomes" id="UP001189429">
    <property type="component" value="Unassembled WGS sequence"/>
</dbReference>
<name>A0ABN9TFD6_9DINO</name>
<gene>
    <name evidence="3" type="ORF">PCOR1329_LOCUS38611</name>
</gene>
<keyword evidence="4" id="KW-1185">Reference proteome</keyword>
<protein>
    <recommendedName>
        <fullName evidence="5">Translocation protein SEC62</fullName>
    </recommendedName>
</protein>
<accession>A0ABN9TFD6</accession>
<feature type="compositionally biased region" description="Basic and acidic residues" evidence="1">
    <location>
        <begin position="187"/>
        <end position="199"/>
    </location>
</feature>
<feature type="region of interest" description="Disordered" evidence="1">
    <location>
        <begin position="1"/>
        <end position="65"/>
    </location>
</feature>